<protein>
    <recommendedName>
        <fullName evidence="4">Dehydrogenase (DH) domain-containing protein</fullName>
    </recommendedName>
</protein>
<dbReference type="RefSeq" id="WP_279334085.1">
    <property type="nucleotide sequence ID" value="NZ_CP121682.1"/>
</dbReference>
<reference evidence="2 3" key="1">
    <citation type="submission" date="2023-03" db="EMBL/GenBank/DDBJ databases">
        <authorList>
            <person name="Mo P."/>
        </authorList>
    </citation>
    <scope>NUCLEOTIDE SEQUENCE [LARGE SCALE GENOMIC DNA]</scope>
    <source>
        <strain evidence="2 3">HUAS 5</strain>
    </source>
</reference>
<accession>A0ABY8JYW1</accession>
<feature type="compositionally biased region" description="Basic and acidic residues" evidence="1">
    <location>
        <begin position="25"/>
        <end position="37"/>
    </location>
</feature>
<evidence type="ECO:0008006" key="4">
    <source>
        <dbReference type="Google" id="ProtNLM"/>
    </source>
</evidence>
<organism evidence="2 3">
    <name type="scientific">Streptomyces cathayae</name>
    <dbReference type="NCBI Taxonomy" id="3031124"/>
    <lineage>
        <taxon>Bacteria</taxon>
        <taxon>Bacillati</taxon>
        <taxon>Actinomycetota</taxon>
        <taxon>Actinomycetes</taxon>
        <taxon>Kitasatosporales</taxon>
        <taxon>Streptomycetaceae</taxon>
        <taxon>Streptomyces</taxon>
    </lineage>
</organism>
<feature type="region of interest" description="Disordered" evidence="1">
    <location>
        <begin position="1"/>
        <end position="53"/>
    </location>
</feature>
<gene>
    <name evidence="2" type="ORF">PYS65_12820</name>
</gene>
<proteinExistence type="predicted"/>
<keyword evidence="3" id="KW-1185">Reference proteome</keyword>
<evidence type="ECO:0000313" key="2">
    <source>
        <dbReference type="EMBL" id="WGD40966.1"/>
    </source>
</evidence>
<name>A0ABY8JYW1_9ACTN</name>
<dbReference type="Proteomes" id="UP001216440">
    <property type="component" value="Chromosome"/>
</dbReference>
<dbReference type="EMBL" id="CP121682">
    <property type="protein sequence ID" value="WGD40966.1"/>
    <property type="molecule type" value="Genomic_DNA"/>
</dbReference>
<evidence type="ECO:0000313" key="3">
    <source>
        <dbReference type="Proteomes" id="UP001216440"/>
    </source>
</evidence>
<feature type="compositionally biased region" description="Basic and acidic residues" evidence="1">
    <location>
        <begin position="1"/>
        <end position="17"/>
    </location>
</feature>
<sequence length="117" mass="13277">MPEVRAPERRREQRRSVAEPGAGTNRRELADTARFTEWRPATPDALSWEGPQEQAPAELLRAALAEGRIGHPWAHGFPRYAWHRDGDVVHEFRLTGRAPGEYTGYTLHPSEWPEGIA</sequence>
<evidence type="ECO:0000256" key="1">
    <source>
        <dbReference type="SAM" id="MobiDB-lite"/>
    </source>
</evidence>